<proteinExistence type="inferred from homology"/>
<protein>
    <submittedName>
        <fullName evidence="15">CLUMA_CG001821, isoform A</fullName>
    </submittedName>
</protein>
<evidence type="ECO:0000256" key="12">
    <source>
        <dbReference type="PROSITE-ProRule" id="PRU00282"/>
    </source>
</evidence>
<keyword evidence="5 12" id="KW-0812">Transmembrane</keyword>
<feature type="repeat" description="Solcar" evidence="12">
    <location>
        <begin position="194"/>
        <end position="281"/>
    </location>
</feature>
<dbReference type="Pfam" id="PF00153">
    <property type="entry name" value="Mito_carr"/>
    <property type="match status" value="3"/>
</dbReference>
<keyword evidence="6" id="KW-0999">Mitochondrion inner membrane</keyword>
<comment type="subcellular location">
    <subcellularLocation>
        <location evidence="1">Mitochondrion inner membrane</location>
        <topology evidence="1">Multi-pass membrane protein</topology>
    </subcellularLocation>
</comment>
<name>A0A1J1HJF1_9DIPT</name>
<dbReference type="SUPFAM" id="SSF103506">
    <property type="entry name" value="Mitochondrial carrier"/>
    <property type="match status" value="1"/>
</dbReference>
<keyword evidence="10" id="KW-0496">Mitochondrion</keyword>
<dbReference type="PANTHER" id="PTHR45758">
    <property type="entry name" value="MITOFERRIN-1-RELATED"/>
    <property type="match status" value="1"/>
</dbReference>
<dbReference type="STRING" id="568069.A0A1J1HJF1"/>
<evidence type="ECO:0000313" key="16">
    <source>
        <dbReference type="Proteomes" id="UP000183832"/>
    </source>
</evidence>
<dbReference type="AlphaFoldDB" id="A0A1J1HJF1"/>
<feature type="repeat" description="Solcar" evidence="12">
    <location>
        <begin position="103"/>
        <end position="187"/>
    </location>
</feature>
<evidence type="ECO:0000256" key="7">
    <source>
        <dbReference type="ARBA" id="ARBA00022989"/>
    </source>
</evidence>
<evidence type="ECO:0000256" key="6">
    <source>
        <dbReference type="ARBA" id="ARBA00022792"/>
    </source>
</evidence>
<feature type="region of interest" description="Disordered" evidence="14">
    <location>
        <begin position="330"/>
        <end position="353"/>
    </location>
</feature>
<evidence type="ECO:0000256" key="4">
    <source>
        <dbReference type="ARBA" id="ARBA00022496"/>
    </source>
</evidence>
<evidence type="ECO:0000256" key="11">
    <source>
        <dbReference type="ARBA" id="ARBA00023136"/>
    </source>
</evidence>
<keyword evidence="8" id="KW-0408">Iron</keyword>
<comment type="similarity">
    <text evidence="2 13">Belongs to the mitochondrial carrier (TC 2.A.29) family.</text>
</comment>
<keyword evidence="11 12" id="KW-0472">Membrane</keyword>
<dbReference type="Gene3D" id="1.50.40.10">
    <property type="entry name" value="Mitochondrial carrier domain"/>
    <property type="match status" value="2"/>
</dbReference>
<evidence type="ECO:0000256" key="8">
    <source>
        <dbReference type="ARBA" id="ARBA00023004"/>
    </source>
</evidence>
<evidence type="ECO:0000256" key="1">
    <source>
        <dbReference type="ARBA" id="ARBA00004448"/>
    </source>
</evidence>
<dbReference type="OrthoDB" id="43906at2759"/>
<evidence type="ECO:0000256" key="13">
    <source>
        <dbReference type="RuleBase" id="RU000488"/>
    </source>
</evidence>
<evidence type="ECO:0000256" key="9">
    <source>
        <dbReference type="ARBA" id="ARBA00023065"/>
    </source>
</evidence>
<keyword evidence="7" id="KW-1133">Transmembrane helix</keyword>
<keyword evidence="9" id="KW-0406">Ion transport</keyword>
<dbReference type="FunFam" id="1.50.40.10:FF:000029">
    <property type="entry name" value="Solute carrier family 25 member 28"/>
    <property type="match status" value="1"/>
</dbReference>
<keyword evidence="3 13" id="KW-0813">Transport</keyword>
<dbReference type="PANTHER" id="PTHR45758:SF20">
    <property type="entry name" value="MITOFERRIN-2"/>
    <property type="match status" value="1"/>
</dbReference>
<sequence length="383" mass="42703">MNFDDYENLPNAKLSVTMFAGASAGIMEHISMYPIDTIKTRMQSLSHANETIGHVFKEMVRQEGITRPLRGIGAVVLGAGPAHAFYFSTYEFTKEKLTELKFNDNINYILSATSATLIHDAISNPTEVIKQRLQMYDSPYKSVVECARKVFQQEGISAFYRSYTTQLVMNLPFQAIHFTTYEFLQEALNKERKYSPGVHMVAGGAAGAVAAAFTTPLDVCKTLLNTQETGIGSTRGLIDAVKKVYRVAGFKGFFKGLQARVLYQMPATAVCWSTYEFFKYLLNRTEKKQIVTSLAPSLNTPVSSSFDDNKSSKQPLHFVLPKDSPKILNDLPNTSIHSSSSTNPPPTLPYPRELPAMSNGIVYAHTMHENHRPTHLTDFRSNS</sequence>
<keyword evidence="16" id="KW-1185">Reference proteome</keyword>
<accession>A0A1J1HJF1</accession>
<dbReference type="InterPro" id="IPR018108">
    <property type="entry name" value="MCP_transmembrane"/>
</dbReference>
<dbReference type="GO" id="GO:0048250">
    <property type="term" value="P:iron import into the mitochondrion"/>
    <property type="evidence" value="ECO:0007669"/>
    <property type="project" value="TreeGrafter"/>
</dbReference>
<feature type="compositionally biased region" description="Low complexity" evidence="14">
    <location>
        <begin position="331"/>
        <end position="342"/>
    </location>
</feature>
<gene>
    <name evidence="15" type="primary">putative Mitoferrin</name>
    <name evidence="15" type="ORF">CLUMA_CG001821</name>
</gene>
<evidence type="ECO:0000313" key="15">
    <source>
        <dbReference type="EMBL" id="CRK88035.1"/>
    </source>
</evidence>
<keyword evidence="4" id="KW-0410">Iron transport</keyword>
<evidence type="ECO:0000256" key="5">
    <source>
        <dbReference type="ARBA" id="ARBA00022692"/>
    </source>
</evidence>
<dbReference type="Proteomes" id="UP000183832">
    <property type="component" value="Unassembled WGS sequence"/>
</dbReference>
<dbReference type="GO" id="GO:0015093">
    <property type="term" value="F:ferrous iron transmembrane transporter activity"/>
    <property type="evidence" value="ECO:0007669"/>
    <property type="project" value="TreeGrafter"/>
</dbReference>
<dbReference type="InterPro" id="IPR023395">
    <property type="entry name" value="MCP_dom_sf"/>
</dbReference>
<evidence type="ECO:0000256" key="3">
    <source>
        <dbReference type="ARBA" id="ARBA00022448"/>
    </source>
</evidence>
<organism evidence="15 16">
    <name type="scientific">Clunio marinus</name>
    <dbReference type="NCBI Taxonomy" id="568069"/>
    <lineage>
        <taxon>Eukaryota</taxon>
        <taxon>Metazoa</taxon>
        <taxon>Ecdysozoa</taxon>
        <taxon>Arthropoda</taxon>
        <taxon>Hexapoda</taxon>
        <taxon>Insecta</taxon>
        <taxon>Pterygota</taxon>
        <taxon>Neoptera</taxon>
        <taxon>Endopterygota</taxon>
        <taxon>Diptera</taxon>
        <taxon>Nematocera</taxon>
        <taxon>Chironomoidea</taxon>
        <taxon>Chironomidae</taxon>
        <taxon>Clunio</taxon>
    </lineage>
</organism>
<reference evidence="15 16" key="1">
    <citation type="submission" date="2015-04" db="EMBL/GenBank/DDBJ databases">
        <authorList>
            <person name="Syromyatnikov M.Y."/>
            <person name="Popov V.N."/>
        </authorList>
    </citation>
    <scope>NUCLEOTIDE SEQUENCE [LARGE SCALE GENOMIC DNA]</scope>
</reference>
<evidence type="ECO:0000256" key="14">
    <source>
        <dbReference type="SAM" id="MobiDB-lite"/>
    </source>
</evidence>
<evidence type="ECO:0000256" key="2">
    <source>
        <dbReference type="ARBA" id="ARBA00006375"/>
    </source>
</evidence>
<evidence type="ECO:0000256" key="10">
    <source>
        <dbReference type="ARBA" id="ARBA00023128"/>
    </source>
</evidence>
<dbReference type="EMBL" id="CVRI01000006">
    <property type="protein sequence ID" value="CRK88035.1"/>
    <property type="molecule type" value="Genomic_DNA"/>
</dbReference>
<dbReference type="GO" id="GO:0005743">
    <property type="term" value="C:mitochondrial inner membrane"/>
    <property type="evidence" value="ECO:0007669"/>
    <property type="project" value="UniProtKB-SubCell"/>
</dbReference>
<feature type="repeat" description="Solcar" evidence="12">
    <location>
        <begin position="12"/>
        <end position="96"/>
    </location>
</feature>
<dbReference type="PROSITE" id="PS50920">
    <property type="entry name" value="SOLCAR"/>
    <property type="match status" value="3"/>
</dbReference>